<proteinExistence type="predicted"/>
<accession>K1Q9F3</accession>
<organism evidence="1">
    <name type="scientific">Magallana gigas</name>
    <name type="common">Pacific oyster</name>
    <name type="synonym">Crassostrea gigas</name>
    <dbReference type="NCBI Taxonomy" id="29159"/>
    <lineage>
        <taxon>Eukaryota</taxon>
        <taxon>Metazoa</taxon>
        <taxon>Spiralia</taxon>
        <taxon>Lophotrochozoa</taxon>
        <taxon>Mollusca</taxon>
        <taxon>Bivalvia</taxon>
        <taxon>Autobranchia</taxon>
        <taxon>Pteriomorphia</taxon>
        <taxon>Ostreida</taxon>
        <taxon>Ostreoidea</taxon>
        <taxon>Ostreidae</taxon>
        <taxon>Magallana</taxon>
    </lineage>
</organism>
<dbReference type="EMBL" id="JH818713">
    <property type="protein sequence ID" value="EKC18016.1"/>
    <property type="molecule type" value="Genomic_DNA"/>
</dbReference>
<dbReference type="InParanoid" id="K1Q9F3"/>
<name>K1Q9F3_MAGGI</name>
<dbReference type="HOGENOM" id="CLU_2624440_0_0_1"/>
<protein>
    <submittedName>
        <fullName evidence="1">Uncharacterized protein</fullName>
    </submittedName>
</protein>
<sequence length="78" mass="8817">MDKTRPFETIDTYISTAFLDILLLGPKSSESAASECYSDNEIKRDQNHREAELLKEPSTNNRPVPAVVETETDVRFAN</sequence>
<reference evidence="1" key="1">
    <citation type="journal article" date="2012" name="Nature">
        <title>The oyster genome reveals stress adaptation and complexity of shell formation.</title>
        <authorList>
            <person name="Zhang G."/>
            <person name="Fang X."/>
            <person name="Guo X."/>
            <person name="Li L."/>
            <person name="Luo R."/>
            <person name="Xu F."/>
            <person name="Yang P."/>
            <person name="Zhang L."/>
            <person name="Wang X."/>
            <person name="Qi H."/>
            <person name="Xiong Z."/>
            <person name="Que H."/>
            <person name="Xie Y."/>
            <person name="Holland P.W."/>
            <person name="Paps J."/>
            <person name="Zhu Y."/>
            <person name="Wu F."/>
            <person name="Chen Y."/>
            <person name="Wang J."/>
            <person name="Peng C."/>
            <person name="Meng J."/>
            <person name="Yang L."/>
            <person name="Liu J."/>
            <person name="Wen B."/>
            <person name="Zhang N."/>
            <person name="Huang Z."/>
            <person name="Zhu Q."/>
            <person name="Feng Y."/>
            <person name="Mount A."/>
            <person name="Hedgecock D."/>
            <person name="Xu Z."/>
            <person name="Liu Y."/>
            <person name="Domazet-Loso T."/>
            <person name="Du Y."/>
            <person name="Sun X."/>
            <person name="Zhang S."/>
            <person name="Liu B."/>
            <person name="Cheng P."/>
            <person name="Jiang X."/>
            <person name="Li J."/>
            <person name="Fan D."/>
            <person name="Wang W."/>
            <person name="Fu W."/>
            <person name="Wang T."/>
            <person name="Wang B."/>
            <person name="Zhang J."/>
            <person name="Peng Z."/>
            <person name="Li Y."/>
            <person name="Li N."/>
            <person name="Wang J."/>
            <person name="Chen M."/>
            <person name="He Y."/>
            <person name="Tan F."/>
            <person name="Song X."/>
            <person name="Zheng Q."/>
            <person name="Huang R."/>
            <person name="Yang H."/>
            <person name="Du X."/>
            <person name="Chen L."/>
            <person name="Yang M."/>
            <person name="Gaffney P.M."/>
            <person name="Wang S."/>
            <person name="Luo L."/>
            <person name="She Z."/>
            <person name="Ming Y."/>
            <person name="Huang W."/>
            <person name="Zhang S."/>
            <person name="Huang B."/>
            <person name="Zhang Y."/>
            <person name="Qu T."/>
            <person name="Ni P."/>
            <person name="Miao G."/>
            <person name="Wang J."/>
            <person name="Wang Q."/>
            <person name="Steinberg C.E."/>
            <person name="Wang H."/>
            <person name="Li N."/>
            <person name="Qian L."/>
            <person name="Zhang G."/>
            <person name="Li Y."/>
            <person name="Yang H."/>
            <person name="Liu X."/>
            <person name="Wang J."/>
            <person name="Yin Y."/>
            <person name="Wang J."/>
        </authorList>
    </citation>
    <scope>NUCLEOTIDE SEQUENCE [LARGE SCALE GENOMIC DNA]</scope>
    <source>
        <strain evidence="1">05x7-T-G4-1.051#20</strain>
    </source>
</reference>
<evidence type="ECO:0000313" key="1">
    <source>
        <dbReference type="EMBL" id="EKC18016.1"/>
    </source>
</evidence>
<dbReference type="AlphaFoldDB" id="K1Q9F3"/>
<gene>
    <name evidence="1" type="ORF">CGI_10016776</name>
</gene>